<comment type="caution">
    <text evidence="1">The sequence shown here is derived from an EMBL/GenBank/DDBJ whole genome shotgun (WGS) entry which is preliminary data.</text>
</comment>
<proteinExistence type="predicted"/>
<dbReference type="InterPro" id="IPR013324">
    <property type="entry name" value="RNA_pol_sigma_r3/r4-like"/>
</dbReference>
<dbReference type="Gene3D" id="1.10.10.10">
    <property type="entry name" value="Winged helix-like DNA-binding domain superfamily/Winged helix DNA-binding domain"/>
    <property type="match status" value="1"/>
</dbReference>
<protein>
    <submittedName>
        <fullName evidence="1">MarR family winged helix-turn-helix transcriptional regulator</fullName>
    </submittedName>
</protein>
<dbReference type="InterPro" id="IPR036388">
    <property type="entry name" value="WH-like_DNA-bd_sf"/>
</dbReference>
<accession>A0ABU3SY26</accession>
<dbReference type="SUPFAM" id="SSF88659">
    <property type="entry name" value="Sigma3 and sigma4 domains of RNA polymerase sigma factors"/>
    <property type="match status" value="1"/>
</dbReference>
<dbReference type="EMBL" id="JAWDIO010000002">
    <property type="protein sequence ID" value="MDU0354910.1"/>
    <property type="molecule type" value="Genomic_DNA"/>
</dbReference>
<evidence type="ECO:0000313" key="1">
    <source>
        <dbReference type="EMBL" id="MDU0354910.1"/>
    </source>
</evidence>
<keyword evidence="2" id="KW-1185">Reference proteome</keyword>
<dbReference type="Gene3D" id="3.30.70.1230">
    <property type="entry name" value="Nucleotide cyclase"/>
    <property type="match status" value="1"/>
</dbReference>
<evidence type="ECO:0000313" key="2">
    <source>
        <dbReference type="Proteomes" id="UP001247805"/>
    </source>
</evidence>
<organism evidence="1 2">
    <name type="scientific">Paraglaciecola aquimarina</name>
    <dbReference type="NCBI Taxonomy" id="1235557"/>
    <lineage>
        <taxon>Bacteria</taxon>
        <taxon>Pseudomonadati</taxon>
        <taxon>Pseudomonadota</taxon>
        <taxon>Gammaproteobacteria</taxon>
        <taxon>Alteromonadales</taxon>
        <taxon>Alteromonadaceae</taxon>
        <taxon>Paraglaciecola</taxon>
    </lineage>
</organism>
<reference evidence="1 2" key="1">
    <citation type="submission" date="2023-10" db="EMBL/GenBank/DDBJ databases">
        <title>Glaciecola aquimarina strain GGW-M5 nov., isolated from a coastal seawater.</title>
        <authorList>
            <person name="Bayburt H."/>
            <person name="Kim J.M."/>
            <person name="Choi B.J."/>
            <person name="Jeon C.O."/>
        </authorList>
    </citation>
    <scope>NUCLEOTIDE SEQUENCE [LARGE SCALE GENOMIC DNA]</scope>
    <source>
        <strain evidence="1 2">KCTC 32108</strain>
    </source>
</reference>
<dbReference type="RefSeq" id="WP_316026480.1">
    <property type="nucleotide sequence ID" value="NZ_JAWDIO010000002.1"/>
</dbReference>
<dbReference type="InterPro" id="IPR029787">
    <property type="entry name" value="Nucleotide_cyclase"/>
</dbReference>
<gene>
    <name evidence="1" type="ORF">RS130_14215</name>
</gene>
<sequence>MLLNSITLLNVIKSGNIDNRSILYSVGLKIVTKQLIAVLTGDIVGSQKIAPQYYDTMLQTIETTFSWFATKTEINFDLFRGDAFQAVFTTPSMSISSAIILRLALKICQPSFSARQSIGIGTATALRAKTKISTGEAFLLSGTGLDQIKGNLLTIHTSQANFQTKIGLLTKFLDNHLADLTTTQSEVLLCYLRSEDKSHDAIAKTLNKTRSNVTRLLNACRYQLIVDYIRHFENCLAEEFTDV</sequence>
<dbReference type="Proteomes" id="UP001247805">
    <property type="component" value="Unassembled WGS sequence"/>
</dbReference>
<name>A0ABU3SY26_9ALTE</name>